<feature type="transmembrane region" description="Helical" evidence="1">
    <location>
        <begin position="73"/>
        <end position="92"/>
    </location>
</feature>
<keyword evidence="1" id="KW-0812">Transmembrane</keyword>
<name>A0ABX2DAZ4_9SPHI</name>
<dbReference type="PANTHER" id="PTHR34989">
    <property type="entry name" value="PROTEIN HDED"/>
    <property type="match status" value="1"/>
</dbReference>
<dbReference type="PANTHER" id="PTHR34989:SF1">
    <property type="entry name" value="PROTEIN HDED"/>
    <property type="match status" value="1"/>
</dbReference>
<evidence type="ECO:0000256" key="1">
    <source>
        <dbReference type="SAM" id="Phobius"/>
    </source>
</evidence>
<gene>
    <name evidence="2" type="ORF">HQN85_02665</name>
</gene>
<dbReference type="Proteomes" id="UP000762110">
    <property type="component" value="Unassembled WGS sequence"/>
</dbReference>
<dbReference type="Pfam" id="PF03729">
    <property type="entry name" value="DUF308"/>
    <property type="match status" value="2"/>
</dbReference>
<sequence length="203" mass="23051">MKIKKISVLGYDTRYWWLLLGGGILFIALGTWIILTPEKTYLFMSQLLSAGMLFTGLFDATFSVFNSRRIKDWGWIFTGGVIDTILGVYFLNYPLLSLIFMPMVIGLWMMFRAFMTVSSPIALQALGIKDFFLLILTSGILILPSLVILIDPFAGLANMVIITGIGFLLSGIFRIIFSQQLRKLKKVHISVKRRKKYLDRHVG</sequence>
<feature type="transmembrane region" description="Helical" evidence="1">
    <location>
        <begin position="41"/>
        <end position="61"/>
    </location>
</feature>
<keyword evidence="1" id="KW-1133">Transmembrane helix</keyword>
<keyword evidence="3" id="KW-1185">Reference proteome</keyword>
<dbReference type="InterPro" id="IPR052712">
    <property type="entry name" value="Acid_resist_chaperone_HdeD"/>
</dbReference>
<feature type="transmembrane region" description="Helical" evidence="1">
    <location>
        <begin position="98"/>
        <end position="119"/>
    </location>
</feature>
<dbReference type="InterPro" id="IPR005325">
    <property type="entry name" value="DUF308_memb"/>
</dbReference>
<reference evidence="2 3" key="1">
    <citation type="submission" date="2020-05" db="EMBL/GenBank/DDBJ databases">
        <title>Description of Pedobacter foliorum sp. nov.</title>
        <authorList>
            <person name="Qi S."/>
            <person name="Carlier A."/>
            <person name="Cnockaert M."/>
            <person name="Vandamme P."/>
        </authorList>
    </citation>
    <scope>NUCLEOTIDE SEQUENCE [LARGE SCALE GENOMIC DNA]</scope>
    <source>
        <strain evidence="2 3">LMG 31300</strain>
    </source>
</reference>
<keyword evidence="1" id="KW-0472">Membrane</keyword>
<feature type="transmembrane region" description="Helical" evidence="1">
    <location>
        <begin position="15"/>
        <end position="35"/>
    </location>
</feature>
<feature type="transmembrane region" description="Helical" evidence="1">
    <location>
        <begin position="156"/>
        <end position="177"/>
    </location>
</feature>
<protein>
    <submittedName>
        <fullName evidence="2">DUF308 domain-containing protein</fullName>
    </submittedName>
</protein>
<comment type="caution">
    <text evidence="2">The sequence shown here is derived from an EMBL/GenBank/DDBJ whole genome shotgun (WGS) entry which is preliminary data.</text>
</comment>
<dbReference type="EMBL" id="JABMKV010000001">
    <property type="protein sequence ID" value="NQX30608.1"/>
    <property type="molecule type" value="Genomic_DNA"/>
</dbReference>
<evidence type="ECO:0000313" key="2">
    <source>
        <dbReference type="EMBL" id="NQX30608.1"/>
    </source>
</evidence>
<dbReference type="RefSeq" id="WP_173268795.1">
    <property type="nucleotide sequence ID" value="NZ_JABMKV010000001.1"/>
</dbReference>
<feature type="transmembrane region" description="Helical" evidence="1">
    <location>
        <begin position="131"/>
        <end position="150"/>
    </location>
</feature>
<proteinExistence type="predicted"/>
<accession>A0ABX2DAZ4</accession>
<evidence type="ECO:0000313" key="3">
    <source>
        <dbReference type="Proteomes" id="UP000762110"/>
    </source>
</evidence>
<organism evidence="2 3">
    <name type="scientific">Pedobacter boryungensis</name>
    <dbReference type="NCBI Taxonomy" id="869962"/>
    <lineage>
        <taxon>Bacteria</taxon>
        <taxon>Pseudomonadati</taxon>
        <taxon>Bacteroidota</taxon>
        <taxon>Sphingobacteriia</taxon>
        <taxon>Sphingobacteriales</taxon>
        <taxon>Sphingobacteriaceae</taxon>
        <taxon>Pedobacter</taxon>
    </lineage>
</organism>